<protein>
    <recommendedName>
        <fullName evidence="3">glucose-1-phosphate thymidylyltransferase</fullName>
        <ecNumber evidence="3">2.7.7.24</ecNumber>
    </recommendedName>
</protein>
<reference evidence="11" key="1">
    <citation type="journal article" date="2020" name="bioRxiv">
        <title>A rank-normalized archaeal taxonomy based on genome phylogeny resolves widespread incomplete and uneven classifications.</title>
        <authorList>
            <person name="Rinke C."/>
            <person name="Chuvochina M."/>
            <person name="Mussig A.J."/>
            <person name="Chaumeil P.-A."/>
            <person name="Waite D.W."/>
            <person name="Whitman W.B."/>
            <person name="Parks D.H."/>
            <person name="Hugenholtz P."/>
        </authorList>
    </citation>
    <scope>NUCLEOTIDE SEQUENCE [LARGE SCALE GENOMIC DNA]</scope>
</reference>
<dbReference type="Gene3D" id="3.90.550.10">
    <property type="entry name" value="Spore Coat Polysaccharide Biosynthesis Protein SpsA, Chain A"/>
    <property type="match status" value="1"/>
</dbReference>
<dbReference type="GO" id="GO:0008879">
    <property type="term" value="F:glucose-1-phosphate thymidylyltransferase activity"/>
    <property type="evidence" value="ECO:0007669"/>
    <property type="project" value="UniProtKB-EC"/>
</dbReference>
<keyword evidence="7" id="KW-0460">Magnesium</keyword>
<comment type="similarity">
    <text evidence="2">Belongs to the glucose-1-phosphate thymidylyltransferase family.</text>
</comment>
<evidence type="ECO:0000313" key="11">
    <source>
        <dbReference type="Proteomes" id="UP000590964"/>
    </source>
</evidence>
<dbReference type="InterPro" id="IPR029044">
    <property type="entry name" value="Nucleotide-diphossugar_trans"/>
</dbReference>
<evidence type="ECO:0000256" key="6">
    <source>
        <dbReference type="ARBA" id="ARBA00022723"/>
    </source>
</evidence>
<dbReference type="InterPro" id="IPR005835">
    <property type="entry name" value="NTP_transferase_dom"/>
</dbReference>
<keyword evidence="6" id="KW-0479">Metal-binding</keyword>
<keyword evidence="5" id="KW-0548">Nucleotidyltransferase</keyword>
<evidence type="ECO:0000256" key="8">
    <source>
        <dbReference type="ARBA" id="ARBA00049336"/>
    </source>
</evidence>
<feature type="domain" description="Nucleotidyl transferase" evidence="9">
    <location>
        <begin position="2"/>
        <end position="237"/>
    </location>
</feature>
<dbReference type="GO" id="GO:0046872">
    <property type="term" value="F:metal ion binding"/>
    <property type="evidence" value="ECO:0007669"/>
    <property type="project" value="UniProtKB-KW"/>
</dbReference>
<evidence type="ECO:0000256" key="2">
    <source>
        <dbReference type="ARBA" id="ARBA00010480"/>
    </source>
</evidence>
<proteinExistence type="inferred from homology"/>
<evidence type="ECO:0000259" key="9">
    <source>
        <dbReference type="Pfam" id="PF00483"/>
    </source>
</evidence>
<dbReference type="PANTHER" id="PTHR43532:SF1">
    <property type="entry name" value="GLUCOSE-1-PHOSPHATE THYMIDYLYLTRANSFERASE 1"/>
    <property type="match status" value="1"/>
</dbReference>
<dbReference type="InterPro" id="IPR005907">
    <property type="entry name" value="G1P_thy_trans_s"/>
</dbReference>
<dbReference type="PANTHER" id="PTHR43532">
    <property type="entry name" value="GLUCOSE-1-PHOSPHATE THYMIDYLYLTRANSFERASE"/>
    <property type="match status" value="1"/>
</dbReference>
<dbReference type="EC" id="2.7.7.24" evidence="3"/>
<comment type="catalytic activity">
    <reaction evidence="8">
        <text>dTTP + alpha-D-glucose 1-phosphate + H(+) = dTDP-alpha-D-glucose + diphosphate</text>
        <dbReference type="Rhea" id="RHEA:15225"/>
        <dbReference type="ChEBI" id="CHEBI:15378"/>
        <dbReference type="ChEBI" id="CHEBI:33019"/>
        <dbReference type="ChEBI" id="CHEBI:37568"/>
        <dbReference type="ChEBI" id="CHEBI:57477"/>
        <dbReference type="ChEBI" id="CHEBI:58601"/>
        <dbReference type="EC" id="2.7.7.24"/>
    </reaction>
</comment>
<keyword evidence="4 10" id="KW-0808">Transferase</keyword>
<organism evidence="10 11">
    <name type="scientific">Candidatus Iainarchaeum sp</name>
    <dbReference type="NCBI Taxonomy" id="3101447"/>
    <lineage>
        <taxon>Archaea</taxon>
        <taxon>Candidatus Iainarchaeota</taxon>
        <taxon>Candidatus Iainarchaeia</taxon>
        <taxon>Candidatus Iainarchaeales</taxon>
        <taxon>Candidatus Iainarchaeaceae</taxon>
        <taxon>Candidatus Iainarchaeum</taxon>
    </lineage>
</organism>
<comment type="caution">
    <text evidence="10">The sequence shown here is derived from an EMBL/GenBank/DDBJ whole genome shotgun (WGS) entry which is preliminary data.</text>
</comment>
<gene>
    <name evidence="10" type="ORF">HA222_00505</name>
</gene>
<dbReference type="SUPFAM" id="SSF53448">
    <property type="entry name" value="Nucleotide-diphospho-sugar transferases"/>
    <property type="match status" value="1"/>
</dbReference>
<dbReference type="EMBL" id="DUFW01000004">
    <property type="protein sequence ID" value="HIH21130.1"/>
    <property type="molecule type" value="Genomic_DNA"/>
</dbReference>
<dbReference type="Proteomes" id="UP000590964">
    <property type="component" value="Unassembled WGS sequence"/>
</dbReference>
<evidence type="ECO:0000256" key="7">
    <source>
        <dbReference type="ARBA" id="ARBA00022842"/>
    </source>
</evidence>
<dbReference type="AlphaFoldDB" id="A0A7J4JVY4"/>
<accession>A0A7J4JVY4</accession>
<evidence type="ECO:0000256" key="3">
    <source>
        <dbReference type="ARBA" id="ARBA00012461"/>
    </source>
</evidence>
<evidence type="ECO:0000256" key="4">
    <source>
        <dbReference type="ARBA" id="ARBA00022679"/>
    </source>
</evidence>
<comment type="cofactor">
    <cofactor evidence="1">
        <name>Mg(2+)</name>
        <dbReference type="ChEBI" id="CHEBI:18420"/>
    </cofactor>
</comment>
<evidence type="ECO:0000256" key="1">
    <source>
        <dbReference type="ARBA" id="ARBA00001946"/>
    </source>
</evidence>
<evidence type="ECO:0000256" key="5">
    <source>
        <dbReference type="ARBA" id="ARBA00022695"/>
    </source>
</evidence>
<evidence type="ECO:0000313" key="10">
    <source>
        <dbReference type="EMBL" id="HIH21130.1"/>
    </source>
</evidence>
<name>A0A7J4JVY4_9ARCH</name>
<sequence length="240" mass="26248">MKGIILAGGLGTRLGLLTKITNKHLLPVYDKPMIFYPLKTMLDAGIKDIMVVIDPQSAGDFLILIGSGAKYGANISYRVQDEIQGLGIAAALRLAEGFCCGDKLAVVLGDNVFEDSFKETVGWFEKQERGACVFLKKVPDPERFGVAELKGDSVVSIEEKPKSPKSDFAVTGFYLYDENVFEIIRALKPSARGELEITDVNNAYLKSGSLKARVLEGFWSDAGTFDSLHNASTFLRQKKA</sequence>
<dbReference type="Pfam" id="PF00483">
    <property type="entry name" value="NTP_transferase"/>
    <property type="match status" value="1"/>
</dbReference>